<evidence type="ECO:0000256" key="1">
    <source>
        <dbReference type="SAM" id="MobiDB-lite"/>
    </source>
</evidence>
<feature type="compositionally biased region" description="Basic and acidic residues" evidence="1">
    <location>
        <begin position="121"/>
        <end position="139"/>
    </location>
</feature>
<feature type="compositionally biased region" description="Basic residues" evidence="1">
    <location>
        <begin position="17"/>
        <end position="27"/>
    </location>
</feature>
<reference evidence="2" key="1">
    <citation type="submission" date="2022-12" db="EMBL/GenBank/DDBJ databases">
        <authorList>
            <person name="Alioto T."/>
            <person name="Alioto T."/>
            <person name="Gomez Garrido J."/>
        </authorList>
    </citation>
    <scope>NUCLEOTIDE SEQUENCE</scope>
</reference>
<dbReference type="Proteomes" id="UP001178461">
    <property type="component" value="Chromosome 12"/>
</dbReference>
<feature type="compositionally biased region" description="Low complexity" evidence="1">
    <location>
        <begin position="32"/>
        <end position="61"/>
    </location>
</feature>
<dbReference type="AlphaFoldDB" id="A0AA35L3K6"/>
<name>A0AA35L3K6_9SAUR</name>
<accession>A0AA35L3K6</accession>
<dbReference type="EMBL" id="OX395137">
    <property type="protein sequence ID" value="CAI5788637.1"/>
    <property type="molecule type" value="Genomic_DNA"/>
</dbReference>
<organism evidence="2 3">
    <name type="scientific">Podarcis lilfordi</name>
    <name type="common">Lilford's wall lizard</name>
    <dbReference type="NCBI Taxonomy" id="74358"/>
    <lineage>
        <taxon>Eukaryota</taxon>
        <taxon>Metazoa</taxon>
        <taxon>Chordata</taxon>
        <taxon>Craniata</taxon>
        <taxon>Vertebrata</taxon>
        <taxon>Euteleostomi</taxon>
        <taxon>Lepidosauria</taxon>
        <taxon>Squamata</taxon>
        <taxon>Bifurcata</taxon>
        <taxon>Unidentata</taxon>
        <taxon>Episquamata</taxon>
        <taxon>Laterata</taxon>
        <taxon>Lacertibaenia</taxon>
        <taxon>Lacertidae</taxon>
        <taxon>Podarcis</taxon>
    </lineage>
</organism>
<evidence type="ECO:0000313" key="2">
    <source>
        <dbReference type="EMBL" id="CAI5788637.1"/>
    </source>
</evidence>
<feature type="region of interest" description="Disordered" evidence="1">
    <location>
        <begin position="1"/>
        <end position="142"/>
    </location>
</feature>
<evidence type="ECO:0000313" key="3">
    <source>
        <dbReference type="Proteomes" id="UP001178461"/>
    </source>
</evidence>
<sequence length="163" mass="17529">MSGKTKWSLPDAENTFRSRRAGRRPRRLQTIPSSPGEEAAASARRFLAAPGGAAAAATIRRLPPPPPRSRQPLLRRPRETRRPHGAGDSGARVVSPAPPPPCPREGDGGRAGAGTHTLSRCPEEKRLIRSRGSGERGGEPPRLAANSVFIYHQCQKLQKIGTI</sequence>
<proteinExistence type="predicted"/>
<gene>
    <name evidence="2" type="ORF">PODLI_1B033526</name>
</gene>
<protein>
    <submittedName>
        <fullName evidence="2">Uncharacterized protein</fullName>
    </submittedName>
</protein>
<keyword evidence="3" id="KW-1185">Reference proteome</keyword>